<proteinExistence type="inferred from homology"/>
<comment type="similarity">
    <text evidence="1">Belongs to the plant acyltransferase family.</text>
</comment>
<dbReference type="PANTHER" id="PTHR31642:SF11">
    <property type="entry name" value="SHIKIMATE O-HYDROXYCINNAMOYLTRANSFERASE"/>
    <property type="match status" value="1"/>
</dbReference>
<dbReference type="InterPro" id="IPR050317">
    <property type="entry name" value="Plant_Fungal_Acyltransferase"/>
</dbReference>
<dbReference type="Proteomes" id="UP000236630">
    <property type="component" value="Unassembled WGS sequence"/>
</dbReference>
<sequence>MKPLSYHNKIKSRRATQLRMEIHVKESTLIRPAQETPKHCLRTSDLDRSMPFIFNPGAYFYRRPEDALNFFEVGLMKEALSKVLVPLYPYAGRLVKDENGEFEVNCNGEGVLFVEAETSCELDDFTDFESTLKLLQLFPAIDHTKDTSFYPLFSAQVTHFKCGGVCVGAMSHHVLADGIATAFGMNLWSEMARDVPLSITPLFDRAVLETGIPVSPTFHHLEYDLPPSMINSPTHDHQKQETISTAMIKLSPDQMNTLKGKYSKKYSKFEILAAHIWRCACKARGLSADQLSKLEIPTNGRFKLTPKVPLGYIGNVVFSTTPIAFSGEIQSEPLEYTAEIIHNALKRMDDKYLKSALAYLKQQPDLTVIRREAHNNSCPNLLICNLANMPLYDANFGWGRPMFVRMVYPFLHDGVVFILPSPANDGSWFVVVDLETNHLQLFKKLFYDIFLQH</sequence>
<evidence type="ECO:0000313" key="4">
    <source>
        <dbReference type="EMBL" id="GAY60497.1"/>
    </source>
</evidence>
<organism evidence="4 5">
    <name type="scientific">Citrus unshiu</name>
    <name type="common">Satsuma mandarin</name>
    <name type="synonym">Citrus nobilis var. unshiu</name>
    <dbReference type="NCBI Taxonomy" id="55188"/>
    <lineage>
        <taxon>Eukaryota</taxon>
        <taxon>Viridiplantae</taxon>
        <taxon>Streptophyta</taxon>
        <taxon>Embryophyta</taxon>
        <taxon>Tracheophyta</taxon>
        <taxon>Spermatophyta</taxon>
        <taxon>Magnoliopsida</taxon>
        <taxon>eudicotyledons</taxon>
        <taxon>Gunneridae</taxon>
        <taxon>Pentapetalae</taxon>
        <taxon>rosids</taxon>
        <taxon>malvids</taxon>
        <taxon>Sapindales</taxon>
        <taxon>Rutaceae</taxon>
        <taxon>Aurantioideae</taxon>
        <taxon>Citrus</taxon>
    </lineage>
</organism>
<dbReference type="EMBL" id="BDQV01000237">
    <property type="protein sequence ID" value="GAY60497.1"/>
    <property type="molecule type" value="Genomic_DNA"/>
</dbReference>
<dbReference type="AlphaFoldDB" id="A0A2H5Q787"/>
<name>A0A2H5Q787_CITUN</name>
<keyword evidence="3" id="KW-0012">Acyltransferase</keyword>
<evidence type="ECO:0000256" key="2">
    <source>
        <dbReference type="ARBA" id="ARBA00022679"/>
    </source>
</evidence>
<dbReference type="GO" id="GO:0016747">
    <property type="term" value="F:acyltransferase activity, transferring groups other than amino-acyl groups"/>
    <property type="evidence" value="ECO:0007669"/>
    <property type="project" value="TreeGrafter"/>
</dbReference>
<dbReference type="STRING" id="55188.A0A2H5Q787"/>
<gene>
    <name evidence="4" type="ORF">CUMW_202410</name>
</gene>
<evidence type="ECO:0000256" key="3">
    <source>
        <dbReference type="ARBA" id="ARBA00023315"/>
    </source>
</evidence>
<reference evidence="4 5" key="1">
    <citation type="journal article" date="2017" name="Front. Genet.">
        <title>Draft sequencing of the heterozygous diploid genome of Satsuma (Citrus unshiu Marc.) using a hybrid assembly approach.</title>
        <authorList>
            <person name="Shimizu T."/>
            <person name="Tanizawa Y."/>
            <person name="Mochizuki T."/>
            <person name="Nagasaki H."/>
            <person name="Yoshioka T."/>
            <person name="Toyoda A."/>
            <person name="Fujiyama A."/>
            <person name="Kaminuma E."/>
            <person name="Nakamura Y."/>
        </authorList>
    </citation>
    <scope>NUCLEOTIDE SEQUENCE [LARGE SCALE GENOMIC DNA]</scope>
    <source>
        <strain evidence="5">cv. Miyagawa wase</strain>
    </source>
</reference>
<dbReference type="InterPro" id="IPR023213">
    <property type="entry name" value="CAT-like_dom_sf"/>
</dbReference>
<protein>
    <submittedName>
        <fullName evidence="4">Uncharacterized protein</fullName>
    </submittedName>
</protein>
<dbReference type="FunFam" id="3.30.559.10:FF:000008">
    <property type="entry name" value="Tryptamine hydroxycinnamoyl transferase"/>
    <property type="match status" value="1"/>
</dbReference>
<accession>A0A2H5Q787</accession>
<keyword evidence="2" id="KW-0808">Transferase</keyword>
<dbReference type="Pfam" id="PF02458">
    <property type="entry name" value="Transferase"/>
    <property type="match status" value="1"/>
</dbReference>
<keyword evidence="5" id="KW-1185">Reference proteome</keyword>
<evidence type="ECO:0000313" key="5">
    <source>
        <dbReference type="Proteomes" id="UP000236630"/>
    </source>
</evidence>
<evidence type="ECO:0000256" key="1">
    <source>
        <dbReference type="ARBA" id="ARBA00009861"/>
    </source>
</evidence>
<comment type="caution">
    <text evidence="4">The sequence shown here is derived from an EMBL/GenBank/DDBJ whole genome shotgun (WGS) entry which is preliminary data.</text>
</comment>
<dbReference type="Gene3D" id="3.30.559.10">
    <property type="entry name" value="Chloramphenicol acetyltransferase-like domain"/>
    <property type="match status" value="2"/>
</dbReference>
<dbReference type="PANTHER" id="PTHR31642">
    <property type="entry name" value="TRICHOTHECENE 3-O-ACETYLTRANSFERASE"/>
    <property type="match status" value="1"/>
</dbReference>